<feature type="chain" id="PRO_5026841356" evidence="1">
    <location>
        <begin position="21"/>
        <end position="154"/>
    </location>
</feature>
<dbReference type="KEGG" id="nlo:107224103"/>
<proteinExistence type="predicted"/>
<dbReference type="RefSeq" id="XP_015519518.1">
    <property type="nucleotide sequence ID" value="XM_015664032.2"/>
</dbReference>
<evidence type="ECO:0000256" key="1">
    <source>
        <dbReference type="SAM" id="SignalP"/>
    </source>
</evidence>
<feature type="signal peptide" evidence="1">
    <location>
        <begin position="1"/>
        <end position="20"/>
    </location>
</feature>
<keyword evidence="1" id="KW-0732">Signal</keyword>
<dbReference type="InParanoid" id="A0A6J0BZD1"/>
<evidence type="ECO:0000313" key="3">
    <source>
        <dbReference type="RefSeq" id="XP_015519518.1"/>
    </source>
</evidence>
<dbReference type="GeneID" id="107224103"/>
<dbReference type="AlphaFoldDB" id="A0A6J0BZD1"/>
<gene>
    <name evidence="3" type="primary">LOC107224103</name>
</gene>
<dbReference type="Proteomes" id="UP000829291">
    <property type="component" value="Chromosome 2"/>
</dbReference>
<organism evidence="3">
    <name type="scientific">Neodiprion lecontei</name>
    <name type="common">Redheaded pine sawfly</name>
    <dbReference type="NCBI Taxonomy" id="441921"/>
    <lineage>
        <taxon>Eukaryota</taxon>
        <taxon>Metazoa</taxon>
        <taxon>Ecdysozoa</taxon>
        <taxon>Arthropoda</taxon>
        <taxon>Hexapoda</taxon>
        <taxon>Insecta</taxon>
        <taxon>Pterygota</taxon>
        <taxon>Neoptera</taxon>
        <taxon>Endopterygota</taxon>
        <taxon>Hymenoptera</taxon>
        <taxon>Tenthredinoidea</taxon>
        <taxon>Diprionidae</taxon>
        <taxon>Diprioninae</taxon>
        <taxon>Neodiprion</taxon>
    </lineage>
</organism>
<name>A0A6J0BZD1_NEOLC</name>
<protein>
    <submittedName>
        <fullName evidence="3">Prothoracicotropic hormone-like</fullName>
    </submittedName>
</protein>
<evidence type="ECO:0000313" key="2">
    <source>
        <dbReference type="Proteomes" id="UP000829291"/>
    </source>
</evidence>
<keyword evidence="2" id="KW-1185">Reference proteome</keyword>
<reference evidence="3" key="1">
    <citation type="submission" date="2025-08" db="UniProtKB">
        <authorList>
            <consortium name="RefSeq"/>
        </authorList>
    </citation>
    <scope>IDENTIFICATION</scope>
    <source>
        <tissue evidence="3">Thorax and Abdomen</tissue>
    </source>
</reference>
<sequence length="154" mass="17807">MAMNIFSVPALLVLAMGVATFDPLVNMASMPDDELEEMREASLFPARRIRVPSCKCESDPDYMNLGEHSHPRILVNNTCRRKLCADRFNQCEELYYTINVTVFRDIEDLPGQNSRSKSIRCPKVWHHEEMKLSAACVPVQVWTQSKDKRIIERY</sequence>
<accession>A0A6J0BZD1</accession>
<dbReference type="OrthoDB" id="10322423at2759"/>